<dbReference type="Pfam" id="PF20155">
    <property type="entry name" value="TMP_3"/>
    <property type="match status" value="1"/>
</dbReference>
<evidence type="ECO:0000259" key="3">
    <source>
        <dbReference type="Pfam" id="PF20155"/>
    </source>
</evidence>
<keyword evidence="5" id="KW-1185">Reference proteome</keyword>
<gene>
    <name evidence="4" type="ORF">F0L74_05910</name>
</gene>
<evidence type="ECO:0000256" key="2">
    <source>
        <dbReference type="SAM" id="MobiDB-lite"/>
    </source>
</evidence>
<evidence type="ECO:0000313" key="5">
    <source>
        <dbReference type="Proteomes" id="UP000324611"/>
    </source>
</evidence>
<protein>
    <recommendedName>
        <fullName evidence="3">Tape measure protein N-terminal domain-containing protein</fullName>
    </recommendedName>
</protein>
<keyword evidence="1" id="KW-0175">Coiled coil</keyword>
<feature type="domain" description="Tape measure protein N-terminal" evidence="3">
    <location>
        <begin position="84"/>
        <end position="268"/>
    </location>
</feature>
<name>A0A5B2W1F7_9BACT</name>
<dbReference type="InterPro" id="IPR013491">
    <property type="entry name" value="Tape_meas_N"/>
</dbReference>
<reference evidence="4 5" key="2">
    <citation type="submission" date="2019-09" db="EMBL/GenBank/DDBJ databases">
        <authorList>
            <person name="Jin C."/>
        </authorList>
    </citation>
    <scope>NUCLEOTIDE SEQUENCE [LARGE SCALE GENOMIC DNA]</scope>
    <source>
        <strain evidence="4 5">BN140078</strain>
    </source>
</reference>
<feature type="compositionally biased region" description="Gly residues" evidence="2">
    <location>
        <begin position="523"/>
        <end position="535"/>
    </location>
</feature>
<dbReference type="AlphaFoldDB" id="A0A5B2W1F7"/>
<organism evidence="4 5">
    <name type="scientific">Chitinophaga agrisoli</name>
    <dbReference type="NCBI Taxonomy" id="2607653"/>
    <lineage>
        <taxon>Bacteria</taxon>
        <taxon>Pseudomonadati</taxon>
        <taxon>Bacteroidota</taxon>
        <taxon>Chitinophagia</taxon>
        <taxon>Chitinophagales</taxon>
        <taxon>Chitinophagaceae</taxon>
        <taxon>Chitinophaga</taxon>
    </lineage>
</organism>
<comment type="caution">
    <text evidence="4">The sequence shown here is derived from an EMBL/GenBank/DDBJ whole genome shotgun (WGS) entry which is preliminary data.</text>
</comment>
<reference evidence="4 5" key="1">
    <citation type="submission" date="2019-09" db="EMBL/GenBank/DDBJ databases">
        <title>Chitinophaga ginsengihumi sp. nov., isolated from soil of ginseng rhizosphere.</title>
        <authorList>
            <person name="Lee J."/>
        </authorList>
    </citation>
    <scope>NUCLEOTIDE SEQUENCE [LARGE SCALE GENOMIC DNA]</scope>
    <source>
        <strain evidence="4 5">BN140078</strain>
    </source>
</reference>
<dbReference type="Proteomes" id="UP000324611">
    <property type="component" value="Unassembled WGS sequence"/>
</dbReference>
<feature type="region of interest" description="Disordered" evidence="2">
    <location>
        <begin position="522"/>
        <end position="546"/>
    </location>
</feature>
<dbReference type="EMBL" id="VUOC01000001">
    <property type="protein sequence ID" value="KAA2245491.1"/>
    <property type="molecule type" value="Genomic_DNA"/>
</dbReference>
<proteinExistence type="predicted"/>
<feature type="coiled-coil region" evidence="1">
    <location>
        <begin position="21"/>
        <end position="48"/>
    </location>
</feature>
<dbReference type="RefSeq" id="WP_149836880.1">
    <property type="nucleotide sequence ID" value="NZ_VUOC01000001.1"/>
</dbReference>
<accession>A0A5B2W1F7</accession>
<sequence length="604" mass="64640">MANSISDLQKRLEAVNKVRMNTRIQSEFKSATREARNLERQIARLDNQGKGGFFSKIKGFAMDAAAPLLGMASAAAITAFVGSSIGAAMNFEKTNKSFEVLSGSKARGNALSGELLDLKQNTMLGASVYQNAQTLMGFGVSDKEVTKDLKMIGDVAMGDADRMQSLTLAFAQTRAAGRLMGQDLLQYINAGFNPLGVISENWQQFGLKQKMSVGQLKEWMEQGKITSGAITKAFEVATGKGGRFFNMMDQLAETNAGKLQLLKGKYAAFQISVGQGFAPLTRFALEAGIALLKFMTHSESVSTSVTRQINQIRALQLELTSSNTSESRRLEILKQLTDINPNITKGIKAEAIEYSKLASNINDVVTALGQKQIASSLEEKNAKTITKYNRAVATSGETNAAVFALLAQINPDLAERTDMSAGQKQLTAIQYLRAKIKNNPQKTSSTTVSAYGGAYTTNSSVEQDQLNSLLGLIHANQDANKIAKQLQPEVSNVKRQISAATNAYNQMFGVNTTAGGQAAPVDTGGGTGGGTGGSTDTGDLFSGGKDKINKGGQRSIVINIGKQIEHLDIHVMGKEEAGQEIARAVREEMVRVFNSLSSNNNGGI</sequence>
<evidence type="ECO:0000256" key="1">
    <source>
        <dbReference type="SAM" id="Coils"/>
    </source>
</evidence>
<evidence type="ECO:0000313" key="4">
    <source>
        <dbReference type="EMBL" id="KAA2245491.1"/>
    </source>
</evidence>